<reference evidence="2" key="1">
    <citation type="submission" date="2020-11" db="EMBL/GenBank/DDBJ databases">
        <authorList>
            <person name="Tran Van P."/>
        </authorList>
    </citation>
    <scope>NUCLEOTIDE SEQUENCE</scope>
</reference>
<sequence>MWGCSSARRTGNNVDWGKATVIAACLSTVIFAVSSVVDSAGQRGGMRRRSSSSSSKLLPDDLVDRDLFECRSSADCGFGFCCVVGMDRYSVPTCRRLGKPGDQCIPRNKPRNVTLWYPRYSAKTVSGLELDLTDVYRILCPCDTGRNLSCDRRDGVCADIELTTNNLFSHHRR</sequence>
<proteinExistence type="predicted"/>
<dbReference type="EMBL" id="OA886338">
    <property type="protein sequence ID" value="CAD7282774.1"/>
    <property type="molecule type" value="Genomic_DNA"/>
</dbReference>
<name>A0A7R9GIT1_9CRUS</name>
<organism evidence="2">
    <name type="scientific">Notodromas monacha</name>
    <dbReference type="NCBI Taxonomy" id="399045"/>
    <lineage>
        <taxon>Eukaryota</taxon>
        <taxon>Metazoa</taxon>
        <taxon>Ecdysozoa</taxon>
        <taxon>Arthropoda</taxon>
        <taxon>Crustacea</taxon>
        <taxon>Oligostraca</taxon>
        <taxon>Ostracoda</taxon>
        <taxon>Podocopa</taxon>
        <taxon>Podocopida</taxon>
        <taxon>Cypridocopina</taxon>
        <taxon>Cypridoidea</taxon>
        <taxon>Cyprididae</taxon>
        <taxon>Notodromas</taxon>
    </lineage>
</organism>
<evidence type="ECO:0000256" key="1">
    <source>
        <dbReference type="SAM" id="Phobius"/>
    </source>
</evidence>
<dbReference type="AlphaFoldDB" id="A0A7R9GIT1"/>
<dbReference type="Proteomes" id="UP000678499">
    <property type="component" value="Unassembled WGS sequence"/>
</dbReference>
<keyword evidence="1" id="KW-0812">Transmembrane</keyword>
<dbReference type="OrthoDB" id="6408184at2759"/>
<protein>
    <recommendedName>
        <fullName evidence="4">Prokineticin domain-containing protein</fullName>
    </recommendedName>
</protein>
<gene>
    <name evidence="2" type="ORF">NMOB1V02_LOCUS10395</name>
</gene>
<dbReference type="EMBL" id="CAJPEX010004301">
    <property type="protein sequence ID" value="CAG0922926.1"/>
    <property type="molecule type" value="Genomic_DNA"/>
</dbReference>
<evidence type="ECO:0000313" key="3">
    <source>
        <dbReference type="Proteomes" id="UP000678499"/>
    </source>
</evidence>
<keyword evidence="1" id="KW-0472">Membrane</keyword>
<evidence type="ECO:0008006" key="4">
    <source>
        <dbReference type="Google" id="ProtNLM"/>
    </source>
</evidence>
<keyword evidence="3" id="KW-1185">Reference proteome</keyword>
<accession>A0A7R9GIT1</accession>
<evidence type="ECO:0000313" key="2">
    <source>
        <dbReference type="EMBL" id="CAD7282774.1"/>
    </source>
</evidence>
<feature type="transmembrane region" description="Helical" evidence="1">
    <location>
        <begin position="20"/>
        <end position="41"/>
    </location>
</feature>
<dbReference type="Gene3D" id="2.10.80.10">
    <property type="entry name" value="Lipase, subunit A"/>
    <property type="match status" value="1"/>
</dbReference>
<keyword evidence="1" id="KW-1133">Transmembrane helix</keyword>